<dbReference type="PANTHER" id="PTHR30126:SF2">
    <property type="entry name" value="HTH-TYPE TRANSCRIPTIONAL REGULATOR YJIE"/>
    <property type="match status" value="1"/>
</dbReference>
<dbReference type="PRINTS" id="PR00039">
    <property type="entry name" value="HTHLYSR"/>
</dbReference>
<sequence>MDLNWLQDFACLGRTLNFTRAAEERNITQPAFSRRIKSLEMWLGVPLIKRSTYPIQLSDAGHQFLPVARETIANLSDIRQSIRAEERGSTAFQRFAVLHTISVNYLSRRIADLEQQFPDLRVRVYSDNLSTCCHLLLEATCDFLLYYSYKDVAPNFDEALFVRKDIGTEQFIPVAKTSAATDGGWDLDRSDIRDIPYLGYDPSSFLGTVVDQTIGKRKPPLKLRYMDALTEAIKRRVLSGSGIAWLPEGAVSEEIASGALMQVGGSEWEATLTLSLHCSLDRLDMTGKRVWEAL</sequence>
<dbReference type="InterPro" id="IPR005119">
    <property type="entry name" value="LysR_subst-bd"/>
</dbReference>
<dbReference type="InterPro" id="IPR036390">
    <property type="entry name" value="WH_DNA-bd_sf"/>
</dbReference>
<gene>
    <name evidence="6" type="ORF">SAMN04488526_2837</name>
</gene>
<dbReference type="InterPro" id="IPR000847">
    <property type="entry name" value="LysR_HTH_N"/>
</dbReference>
<dbReference type="PANTHER" id="PTHR30126">
    <property type="entry name" value="HTH-TYPE TRANSCRIPTIONAL REGULATOR"/>
    <property type="match status" value="1"/>
</dbReference>
<evidence type="ECO:0000256" key="3">
    <source>
        <dbReference type="ARBA" id="ARBA00023125"/>
    </source>
</evidence>
<evidence type="ECO:0000313" key="7">
    <source>
        <dbReference type="Proteomes" id="UP000199283"/>
    </source>
</evidence>
<keyword evidence="7" id="KW-1185">Reference proteome</keyword>
<comment type="similarity">
    <text evidence="1">Belongs to the LysR transcriptional regulatory family.</text>
</comment>
<dbReference type="EMBL" id="FNZQ01000005">
    <property type="protein sequence ID" value="SEL48824.1"/>
    <property type="molecule type" value="Genomic_DNA"/>
</dbReference>
<dbReference type="GO" id="GO:0000976">
    <property type="term" value="F:transcription cis-regulatory region binding"/>
    <property type="evidence" value="ECO:0007669"/>
    <property type="project" value="TreeGrafter"/>
</dbReference>
<dbReference type="Proteomes" id="UP000199283">
    <property type="component" value="Unassembled WGS sequence"/>
</dbReference>
<dbReference type="Gene3D" id="1.10.10.10">
    <property type="entry name" value="Winged helix-like DNA-binding domain superfamily/Winged helix DNA-binding domain"/>
    <property type="match status" value="1"/>
</dbReference>
<dbReference type="GO" id="GO:0003700">
    <property type="term" value="F:DNA-binding transcription factor activity"/>
    <property type="evidence" value="ECO:0007669"/>
    <property type="project" value="InterPro"/>
</dbReference>
<dbReference type="Gene3D" id="3.40.190.10">
    <property type="entry name" value="Periplasmic binding protein-like II"/>
    <property type="match status" value="2"/>
</dbReference>
<evidence type="ECO:0000256" key="2">
    <source>
        <dbReference type="ARBA" id="ARBA00023015"/>
    </source>
</evidence>
<evidence type="ECO:0000256" key="4">
    <source>
        <dbReference type="ARBA" id="ARBA00023163"/>
    </source>
</evidence>
<evidence type="ECO:0000259" key="5">
    <source>
        <dbReference type="PROSITE" id="PS50931"/>
    </source>
</evidence>
<protein>
    <submittedName>
        <fullName evidence="6">Transcriptional regulator, LysR family</fullName>
    </submittedName>
</protein>
<dbReference type="AlphaFoldDB" id="A0A1H7QMF9"/>
<reference evidence="6 7" key="1">
    <citation type="submission" date="2016-10" db="EMBL/GenBank/DDBJ databases">
        <authorList>
            <person name="de Groot N.N."/>
        </authorList>
    </citation>
    <scope>NUCLEOTIDE SEQUENCE [LARGE SCALE GENOMIC DNA]</scope>
    <source>
        <strain evidence="6 7">DSM 14858</strain>
    </source>
</reference>
<dbReference type="RefSeq" id="WP_092763826.1">
    <property type="nucleotide sequence ID" value="NZ_JBARZP010000048.1"/>
</dbReference>
<dbReference type="Pfam" id="PF03466">
    <property type="entry name" value="LysR_substrate"/>
    <property type="match status" value="1"/>
</dbReference>
<dbReference type="SUPFAM" id="SSF53850">
    <property type="entry name" value="Periplasmic binding protein-like II"/>
    <property type="match status" value="1"/>
</dbReference>
<accession>A0A1H7QMF9</accession>
<dbReference type="CDD" id="cd05466">
    <property type="entry name" value="PBP2_LTTR_substrate"/>
    <property type="match status" value="1"/>
</dbReference>
<evidence type="ECO:0000256" key="1">
    <source>
        <dbReference type="ARBA" id="ARBA00009437"/>
    </source>
</evidence>
<proteinExistence type="inferred from homology"/>
<organism evidence="6 7">
    <name type="scientific">Jannaschia helgolandensis</name>
    <dbReference type="NCBI Taxonomy" id="188906"/>
    <lineage>
        <taxon>Bacteria</taxon>
        <taxon>Pseudomonadati</taxon>
        <taxon>Pseudomonadota</taxon>
        <taxon>Alphaproteobacteria</taxon>
        <taxon>Rhodobacterales</taxon>
        <taxon>Roseobacteraceae</taxon>
        <taxon>Jannaschia</taxon>
    </lineage>
</organism>
<name>A0A1H7QMF9_9RHOB</name>
<dbReference type="OrthoDB" id="528082at2"/>
<feature type="domain" description="HTH lysR-type" evidence="5">
    <location>
        <begin position="1"/>
        <end position="58"/>
    </location>
</feature>
<dbReference type="Pfam" id="PF00126">
    <property type="entry name" value="HTH_1"/>
    <property type="match status" value="1"/>
</dbReference>
<dbReference type="InterPro" id="IPR036388">
    <property type="entry name" value="WH-like_DNA-bd_sf"/>
</dbReference>
<keyword evidence="4" id="KW-0804">Transcription</keyword>
<dbReference type="STRING" id="188906.SAMN04488526_2837"/>
<dbReference type="SUPFAM" id="SSF46785">
    <property type="entry name" value="Winged helix' DNA-binding domain"/>
    <property type="match status" value="1"/>
</dbReference>
<dbReference type="PROSITE" id="PS50931">
    <property type="entry name" value="HTH_LYSR"/>
    <property type="match status" value="1"/>
</dbReference>
<evidence type="ECO:0000313" key="6">
    <source>
        <dbReference type="EMBL" id="SEL48824.1"/>
    </source>
</evidence>
<keyword evidence="2" id="KW-0805">Transcription regulation</keyword>
<keyword evidence="3" id="KW-0238">DNA-binding</keyword>